<protein>
    <submittedName>
        <fullName evidence="1">Uncharacterized protein</fullName>
    </submittedName>
</protein>
<dbReference type="RefSeq" id="WP_145638570.1">
    <property type="nucleotide sequence ID" value="NZ_VIWP01000004.1"/>
</dbReference>
<dbReference type="EMBL" id="VIWP01000004">
    <property type="protein sequence ID" value="TWF53044.1"/>
    <property type="molecule type" value="Genomic_DNA"/>
</dbReference>
<sequence>MSQDIVPKTVAGFKVPKSIRKSSLLKHMLASRTGREMLARALVAGANAAAAILTEESGERRQPAPKDRRVDRKVADVADKAIRSAAVAATEVMTEKTRPLFQAKRNDGPIFTSQSTH</sequence>
<keyword evidence="2" id="KW-1185">Reference proteome</keyword>
<dbReference type="Proteomes" id="UP000320653">
    <property type="component" value="Unassembled WGS sequence"/>
</dbReference>
<comment type="caution">
    <text evidence="1">The sequence shown here is derived from an EMBL/GenBank/DDBJ whole genome shotgun (WGS) entry which is preliminary data.</text>
</comment>
<proteinExistence type="predicted"/>
<evidence type="ECO:0000313" key="2">
    <source>
        <dbReference type="Proteomes" id="UP000320653"/>
    </source>
</evidence>
<dbReference type="OrthoDB" id="7211088at2"/>
<evidence type="ECO:0000313" key="1">
    <source>
        <dbReference type="EMBL" id="TWF53044.1"/>
    </source>
</evidence>
<organism evidence="1 2">
    <name type="scientific">Neorhizobium alkalisoli</name>
    <dbReference type="NCBI Taxonomy" id="528178"/>
    <lineage>
        <taxon>Bacteria</taxon>
        <taxon>Pseudomonadati</taxon>
        <taxon>Pseudomonadota</taxon>
        <taxon>Alphaproteobacteria</taxon>
        <taxon>Hyphomicrobiales</taxon>
        <taxon>Rhizobiaceae</taxon>
        <taxon>Rhizobium/Agrobacterium group</taxon>
        <taxon>Neorhizobium</taxon>
    </lineage>
</organism>
<reference evidence="1 2" key="1">
    <citation type="submission" date="2019-06" db="EMBL/GenBank/DDBJ databases">
        <title>Sorghum-associated microbial communities from plants grown in Nebraska, USA.</title>
        <authorList>
            <person name="Schachtman D."/>
        </authorList>
    </citation>
    <scope>NUCLEOTIDE SEQUENCE [LARGE SCALE GENOMIC DNA]</scope>
    <source>
        <strain evidence="1 2">1225</strain>
    </source>
</reference>
<name>A0A561QRP8_9HYPH</name>
<dbReference type="AlphaFoldDB" id="A0A561QRP8"/>
<gene>
    <name evidence="1" type="ORF">FHW37_104315</name>
</gene>
<accession>A0A561QRP8</accession>